<protein>
    <submittedName>
        <fullName evidence="2">Uncharacterized protein</fullName>
    </submittedName>
</protein>
<reference evidence="2 3" key="1">
    <citation type="journal article" date="2016" name="Nat. Commun.">
        <title>Thousands of microbial genomes shed light on interconnected biogeochemical processes in an aquifer system.</title>
        <authorList>
            <person name="Anantharaman K."/>
            <person name="Brown C.T."/>
            <person name="Hug L.A."/>
            <person name="Sharon I."/>
            <person name="Castelle C.J."/>
            <person name="Probst A.J."/>
            <person name="Thomas B.C."/>
            <person name="Singh A."/>
            <person name="Wilkins M.J."/>
            <person name="Karaoz U."/>
            <person name="Brodie E.L."/>
            <person name="Williams K.H."/>
            <person name="Hubbard S.S."/>
            <person name="Banfield J.F."/>
        </authorList>
    </citation>
    <scope>NUCLEOTIDE SEQUENCE [LARGE SCALE GENOMIC DNA]</scope>
</reference>
<organism evidence="2 3">
    <name type="scientific">Candidatus Lloydbacteria bacterium RIFCSPHIGHO2_02_FULL_51_22</name>
    <dbReference type="NCBI Taxonomy" id="1798663"/>
    <lineage>
        <taxon>Bacteria</taxon>
        <taxon>Candidatus Lloydiibacteriota</taxon>
    </lineage>
</organism>
<dbReference type="Proteomes" id="UP000178099">
    <property type="component" value="Unassembled WGS sequence"/>
</dbReference>
<accession>A0A1G2DB72</accession>
<dbReference type="EMBL" id="MHLN01000031">
    <property type="protein sequence ID" value="OGZ10856.1"/>
    <property type="molecule type" value="Genomic_DNA"/>
</dbReference>
<feature type="transmembrane region" description="Helical" evidence="1">
    <location>
        <begin position="104"/>
        <end position="123"/>
    </location>
</feature>
<gene>
    <name evidence="2" type="ORF">A3D67_02680</name>
</gene>
<proteinExistence type="predicted"/>
<name>A0A1G2DB72_9BACT</name>
<keyword evidence="1" id="KW-1133">Transmembrane helix</keyword>
<evidence type="ECO:0000313" key="3">
    <source>
        <dbReference type="Proteomes" id="UP000178099"/>
    </source>
</evidence>
<keyword evidence="1" id="KW-0472">Membrane</keyword>
<evidence type="ECO:0000313" key="2">
    <source>
        <dbReference type="EMBL" id="OGZ10856.1"/>
    </source>
</evidence>
<keyword evidence="1" id="KW-0812">Transmembrane</keyword>
<comment type="caution">
    <text evidence="2">The sequence shown here is derived from an EMBL/GenBank/DDBJ whole genome shotgun (WGS) entry which is preliminary data.</text>
</comment>
<feature type="transmembrane region" description="Helical" evidence="1">
    <location>
        <begin position="67"/>
        <end position="92"/>
    </location>
</feature>
<evidence type="ECO:0000256" key="1">
    <source>
        <dbReference type="SAM" id="Phobius"/>
    </source>
</evidence>
<sequence length="294" mass="30881">MSPKILKTLYFLLLLMVLVVPIGFLYAQAPTPPTPAAPLPPPTRLAPLPSPTTPLTGSNIEIYVKTIFWMAIVSAGVLAVVMITYGGVLYMTSEAFNTKSAAKTHITMAIVGLILAASSVLILQTVNPDLLKFKLALNFTPLDLLPPGTLLEGGKSGCTAQADGAPLVEGCRWDFGKPVSNLRSPANVWLCGDIGTNDYIKAPNDDFCAGKPPAQGAGLGPPTCCTYISPRGGCSGAGVSEGYTWCVWSPDATLGEDCTALDPDLSRTGVSEGTEYPCLGRKTGGSRQDCCVRR</sequence>
<dbReference type="AlphaFoldDB" id="A0A1G2DB72"/>